<evidence type="ECO:0000313" key="2">
    <source>
        <dbReference type="Proteomes" id="UP001164539"/>
    </source>
</evidence>
<name>A0ACC1YVF0_MELAZ</name>
<comment type="caution">
    <text evidence="1">The sequence shown here is derived from an EMBL/GenBank/DDBJ whole genome shotgun (WGS) entry which is preliminary data.</text>
</comment>
<proteinExistence type="predicted"/>
<accession>A0ACC1YVF0</accession>
<gene>
    <name evidence="1" type="ORF">OWV82_005270</name>
</gene>
<keyword evidence="2" id="KW-1185">Reference proteome</keyword>
<organism evidence="1 2">
    <name type="scientific">Melia azedarach</name>
    <name type="common">Chinaberry tree</name>
    <dbReference type="NCBI Taxonomy" id="155640"/>
    <lineage>
        <taxon>Eukaryota</taxon>
        <taxon>Viridiplantae</taxon>
        <taxon>Streptophyta</taxon>
        <taxon>Embryophyta</taxon>
        <taxon>Tracheophyta</taxon>
        <taxon>Spermatophyta</taxon>
        <taxon>Magnoliopsida</taxon>
        <taxon>eudicotyledons</taxon>
        <taxon>Gunneridae</taxon>
        <taxon>Pentapetalae</taxon>
        <taxon>rosids</taxon>
        <taxon>malvids</taxon>
        <taxon>Sapindales</taxon>
        <taxon>Meliaceae</taxon>
        <taxon>Melia</taxon>
    </lineage>
</organism>
<dbReference type="EMBL" id="CM051395">
    <property type="protein sequence ID" value="KAJ4726585.1"/>
    <property type="molecule type" value="Genomic_DNA"/>
</dbReference>
<evidence type="ECO:0000313" key="1">
    <source>
        <dbReference type="EMBL" id="KAJ4726585.1"/>
    </source>
</evidence>
<dbReference type="Proteomes" id="UP001164539">
    <property type="component" value="Chromosome 2"/>
</dbReference>
<sequence length="368" mass="40710">MKLSLTRACCRSYTFPIFRKPSSVLPRAIFHQSLSSSSSSSLKPKTPLFLRPPKHSATFSDLKKWHDWANTLAYEVGSSFADSDNGPDSSILCRELKWLLEDSLEDNSLIPHLGIENNPNSVKLRIALDELYGLWKERIEKRKPFQYLVGCEHWRDLVLCVEEGVFIPRPETELIVDLVNEVVRDNEQLRNGIWVDLGTGSGAIAVGIGRILGSKGKVIAVDLNPLAATVAAFNAHRYGLQDVIEIQQGSWFETLKGFEGKLSGVLSNPPYIPSDDICGLQSEVGKHEPILALDGGLDGMDDLLHLCNGAASMLKPGGFFTFETNGEKQCKFLVDYLENDCSGSFCNVSIVSDFAGIQRFVTGFRRAL</sequence>
<keyword evidence="1" id="KW-0808">Transferase</keyword>
<protein>
    <submittedName>
        <fullName evidence="1">Release factor glutamine methyltransferase</fullName>
    </submittedName>
</protein>
<reference evidence="1 2" key="1">
    <citation type="journal article" date="2023" name="Science">
        <title>Complex scaffold remodeling in plant triterpene biosynthesis.</title>
        <authorList>
            <person name="De La Pena R."/>
            <person name="Hodgson H."/>
            <person name="Liu J.C."/>
            <person name="Stephenson M.J."/>
            <person name="Martin A.C."/>
            <person name="Owen C."/>
            <person name="Harkess A."/>
            <person name="Leebens-Mack J."/>
            <person name="Jimenez L.E."/>
            <person name="Osbourn A."/>
            <person name="Sattely E.S."/>
        </authorList>
    </citation>
    <scope>NUCLEOTIDE SEQUENCE [LARGE SCALE GENOMIC DNA]</scope>
    <source>
        <strain evidence="2">cv. JPN11</strain>
        <tissue evidence="1">Leaf</tissue>
    </source>
</reference>
<keyword evidence="1" id="KW-0489">Methyltransferase</keyword>